<accession>A0AAD9V6J3</accession>
<keyword evidence="2" id="KW-1185">Reference proteome</keyword>
<sequence length="118" mass="12398">MIEKSVKRGCRCGVGRKRKGAGDPQASHKPCQDGLRKSKCPCVAGGIGCTDVCRFFNCGNISVKRGCRCGVGRKRKGAGDPQASHKSCQDGLRKSKCPCVAGGIGCTDVCRCFNCGNI</sequence>
<reference evidence="1" key="1">
    <citation type="journal article" date="2023" name="G3 (Bethesda)">
        <title>Whole genome assembly and annotation of the endangered Caribbean coral Acropora cervicornis.</title>
        <authorList>
            <person name="Selwyn J.D."/>
            <person name="Vollmer S.V."/>
        </authorList>
    </citation>
    <scope>NUCLEOTIDE SEQUENCE</scope>
    <source>
        <strain evidence="1">K2</strain>
    </source>
</reference>
<name>A0AAD9V6J3_ACRCE</name>
<reference evidence="1" key="2">
    <citation type="journal article" date="2023" name="Science">
        <title>Genomic signatures of disease resistance in endangered staghorn corals.</title>
        <authorList>
            <person name="Vollmer S.V."/>
            <person name="Selwyn J.D."/>
            <person name="Despard B.A."/>
            <person name="Roesel C.L."/>
        </authorList>
    </citation>
    <scope>NUCLEOTIDE SEQUENCE</scope>
    <source>
        <strain evidence="1">K2</strain>
    </source>
</reference>
<dbReference type="Proteomes" id="UP001249851">
    <property type="component" value="Unassembled WGS sequence"/>
</dbReference>
<dbReference type="AlphaFoldDB" id="A0AAD9V6J3"/>
<dbReference type="EMBL" id="JARQWQ010000028">
    <property type="protein sequence ID" value="KAK2562580.1"/>
    <property type="molecule type" value="Genomic_DNA"/>
</dbReference>
<evidence type="ECO:0000313" key="2">
    <source>
        <dbReference type="Proteomes" id="UP001249851"/>
    </source>
</evidence>
<feature type="non-terminal residue" evidence="1">
    <location>
        <position position="1"/>
    </location>
</feature>
<gene>
    <name evidence="1" type="ORF">P5673_014263</name>
</gene>
<evidence type="ECO:0000313" key="1">
    <source>
        <dbReference type="EMBL" id="KAK2562580.1"/>
    </source>
</evidence>
<proteinExistence type="predicted"/>
<protein>
    <submittedName>
        <fullName evidence="1">Uncharacterized protein</fullName>
    </submittedName>
</protein>
<comment type="caution">
    <text evidence="1">The sequence shown here is derived from an EMBL/GenBank/DDBJ whole genome shotgun (WGS) entry which is preliminary data.</text>
</comment>
<organism evidence="1 2">
    <name type="scientific">Acropora cervicornis</name>
    <name type="common">Staghorn coral</name>
    <dbReference type="NCBI Taxonomy" id="6130"/>
    <lineage>
        <taxon>Eukaryota</taxon>
        <taxon>Metazoa</taxon>
        <taxon>Cnidaria</taxon>
        <taxon>Anthozoa</taxon>
        <taxon>Hexacorallia</taxon>
        <taxon>Scleractinia</taxon>
        <taxon>Astrocoeniina</taxon>
        <taxon>Acroporidae</taxon>
        <taxon>Acropora</taxon>
    </lineage>
</organism>